<organism evidence="2 3">
    <name type="scientific">Piscinibacter gummiphilus</name>
    <dbReference type="NCBI Taxonomy" id="946333"/>
    <lineage>
        <taxon>Bacteria</taxon>
        <taxon>Pseudomonadati</taxon>
        <taxon>Pseudomonadota</taxon>
        <taxon>Betaproteobacteria</taxon>
        <taxon>Burkholderiales</taxon>
        <taxon>Sphaerotilaceae</taxon>
        <taxon>Piscinibacter</taxon>
    </lineage>
</organism>
<dbReference type="EMBL" id="CP136336">
    <property type="protein sequence ID" value="WOB08997.1"/>
    <property type="molecule type" value="Genomic_DNA"/>
</dbReference>
<evidence type="ECO:0000256" key="1">
    <source>
        <dbReference type="SAM" id="SignalP"/>
    </source>
</evidence>
<keyword evidence="3" id="KW-1185">Reference proteome</keyword>
<evidence type="ECO:0008006" key="4">
    <source>
        <dbReference type="Google" id="ProtNLM"/>
    </source>
</evidence>
<dbReference type="RefSeq" id="WP_316701944.1">
    <property type="nucleotide sequence ID" value="NZ_CP136336.1"/>
</dbReference>
<proteinExistence type="predicted"/>
<name>A0ABZ0D181_9BURK</name>
<gene>
    <name evidence="2" type="ORF">RXV79_02825</name>
</gene>
<feature type="signal peptide" evidence="1">
    <location>
        <begin position="1"/>
        <end position="22"/>
    </location>
</feature>
<protein>
    <recommendedName>
        <fullName evidence="4">DUF1707 domain-containing protein</fullName>
    </recommendedName>
</protein>
<reference evidence="2 3" key="1">
    <citation type="submission" date="2023-10" db="EMBL/GenBank/DDBJ databases">
        <title>Bacteria for the degradation of biodegradable plastic PBAT(Polybutylene adipate terephthalate).</title>
        <authorList>
            <person name="Weon H.-Y."/>
            <person name="Yeon J."/>
        </authorList>
    </citation>
    <scope>NUCLEOTIDE SEQUENCE [LARGE SCALE GENOMIC DNA]</scope>
    <source>
        <strain evidence="2 3">SBD 7-3</strain>
    </source>
</reference>
<feature type="chain" id="PRO_5047156364" description="DUF1707 domain-containing protein" evidence="1">
    <location>
        <begin position="23"/>
        <end position="107"/>
    </location>
</feature>
<evidence type="ECO:0000313" key="2">
    <source>
        <dbReference type="EMBL" id="WOB08997.1"/>
    </source>
</evidence>
<sequence>MLNLKTLVFGALIAAASAGAMARPMGHPVSATPQVDARQARQEARIEAAFHEGRLSRREFRHLRREQADIRHFEARAKADGVVTRDERRTLDEMLDRASRNIRRAAA</sequence>
<evidence type="ECO:0000313" key="3">
    <source>
        <dbReference type="Proteomes" id="UP001303946"/>
    </source>
</evidence>
<accession>A0ABZ0D181</accession>
<keyword evidence="1" id="KW-0732">Signal</keyword>
<dbReference type="Proteomes" id="UP001303946">
    <property type="component" value="Chromosome"/>
</dbReference>